<dbReference type="GO" id="GO:0005829">
    <property type="term" value="C:cytosol"/>
    <property type="evidence" value="ECO:0007669"/>
    <property type="project" value="TreeGrafter"/>
</dbReference>
<protein>
    <submittedName>
        <fullName evidence="2">Class I glutamine amidotransferase-like protein</fullName>
    </submittedName>
</protein>
<dbReference type="InterPro" id="IPR017926">
    <property type="entry name" value="GATASE"/>
</dbReference>
<comment type="caution">
    <text evidence="2">The sequence shown here is derived from an EMBL/GenBank/DDBJ whole genome shotgun (WGS) entry which is preliminary data.</text>
</comment>
<dbReference type="Gene3D" id="3.40.50.880">
    <property type="match status" value="1"/>
</dbReference>
<dbReference type="Proteomes" id="UP000799536">
    <property type="component" value="Unassembled WGS sequence"/>
</dbReference>
<name>A0A9P4MV72_9PLEO</name>
<dbReference type="Pfam" id="PF00117">
    <property type="entry name" value="GATase"/>
    <property type="match status" value="1"/>
</dbReference>
<evidence type="ECO:0000313" key="3">
    <source>
        <dbReference type="Proteomes" id="UP000799536"/>
    </source>
</evidence>
<evidence type="ECO:0000259" key="1">
    <source>
        <dbReference type="Pfam" id="PF00117"/>
    </source>
</evidence>
<proteinExistence type="predicted"/>
<evidence type="ECO:0000313" key="2">
    <source>
        <dbReference type="EMBL" id="KAF2204381.1"/>
    </source>
</evidence>
<keyword evidence="3" id="KW-1185">Reference proteome</keyword>
<reference evidence="2" key="1">
    <citation type="journal article" date="2020" name="Stud. Mycol.">
        <title>101 Dothideomycetes genomes: a test case for predicting lifestyles and emergence of pathogens.</title>
        <authorList>
            <person name="Haridas S."/>
            <person name="Albert R."/>
            <person name="Binder M."/>
            <person name="Bloem J."/>
            <person name="Labutti K."/>
            <person name="Salamov A."/>
            <person name="Andreopoulos B."/>
            <person name="Baker S."/>
            <person name="Barry K."/>
            <person name="Bills G."/>
            <person name="Bluhm B."/>
            <person name="Cannon C."/>
            <person name="Castanera R."/>
            <person name="Culley D."/>
            <person name="Daum C."/>
            <person name="Ezra D."/>
            <person name="Gonzalez J."/>
            <person name="Henrissat B."/>
            <person name="Kuo A."/>
            <person name="Liang C."/>
            <person name="Lipzen A."/>
            <person name="Lutzoni F."/>
            <person name="Magnuson J."/>
            <person name="Mondo S."/>
            <person name="Nolan M."/>
            <person name="Ohm R."/>
            <person name="Pangilinan J."/>
            <person name="Park H.-J."/>
            <person name="Ramirez L."/>
            <person name="Alfaro M."/>
            <person name="Sun H."/>
            <person name="Tritt A."/>
            <person name="Yoshinaga Y."/>
            <person name="Zwiers L.-H."/>
            <person name="Turgeon B."/>
            <person name="Goodwin S."/>
            <person name="Spatafora J."/>
            <person name="Crous P."/>
            <person name="Grigoriev I."/>
        </authorList>
    </citation>
    <scope>NUCLEOTIDE SEQUENCE</scope>
    <source>
        <strain evidence="2">ATCC 74209</strain>
    </source>
</reference>
<dbReference type="PROSITE" id="PS51273">
    <property type="entry name" value="GATASE_TYPE_1"/>
    <property type="match status" value="1"/>
</dbReference>
<organism evidence="2 3">
    <name type="scientific">Delitschia confertaspora ATCC 74209</name>
    <dbReference type="NCBI Taxonomy" id="1513339"/>
    <lineage>
        <taxon>Eukaryota</taxon>
        <taxon>Fungi</taxon>
        <taxon>Dikarya</taxon>
        <taxon>Ascomycota</taxon>
        <taxon>Pezizomycotina</taxon>
        <taxon>Dothideomycetes</taxon>
        <taxon>Pleosporomycetidae</taxon>
        <taxon>Pleosporales</taxon>
        <taxon>Delitschiaceae</taxon>
        <taxon>Delitschia</taxon>
    </lineage>
</organism>
<keyword evidence="2" id="KW-0315">Glutamine amidotransferase</keyword>
<accession>A0A9P4MV72</accession>
<dbReference type="GO" id="GO:0005634">
    <property type="term" value="C:nucleus"/>
    <property type="evidence" value="ECO:0007669"/>
    <property type="project" value="TreeGrafter"/>
</dbReference>
<dbReference type="EMBL" id="ML993877">
    <property type="protein sequence ID" value="KAF2204381.1"/>
    <property type="molecule type" value="Genomic_DNA"/>
</dbReference>
<dbReference type="InterPro" id="IPR044992">
    <property type="entry name" value="ChyE-like"/>
</dbReference>
<dbReference type="CDD" id="cd01741">
    <property type="entry name" value="GATase1_1"/>
    <property type="match status" value="1"/>
</dbReference>
<dbReference type="AlphaFoldDB" id="A0A9P4MV72"/>
<dbReference type="InterPro" id="IPR029062">
    <property type="entry name" value="Class_I_gatase-like"/>
</dbReference>
<sequence>MKPPLRIAILECDTPLEQTQHKYGGYGGVFKALLEAGADALGQPDLISSKKGLELSTFDVVNKQEYPEFDQIDAVLLTGSRHNSFDDDPWILKLVNWVRYLLHQDRIRIIGICFGHQILGRALGVGVGRSPGGWEVSVLPMELTPKGKELFKQDTLSLHQMHRDAVFEFPVGVQSLGASPRCSVQGMYQKGKFMSVQGHPEFTNDIVRELVTTRHVQGIFDDEMFQDAIARVENRHDGLAVAAAFLRFLLEPDNWSSE</sequence>
<dbReference type="PANTHER" id="PTHR42695">
    <property type="entry name" value="GLUTAMINE AMIDOTRANSFERASE YLR126C-RELATED"/>
    <property type="match status" value="1"/>
</dbReference>
<dbReference type="SUPFAM" id="SSF52317">
    <property type="entry name" value="Class I glutamine amidotransferase-like"/>
    <property type="match status" value="1"/>
</dbReference>
<gene>
    <name evidence="2" type="ORF">GQ43DRAFT_453793</name>
</gene>
<feature type="domain" description="Glutamine amidotransferase" evidence="1">
    <location>
        <begin position="70"/>
        <end position="204"/>
    </location>
</feature>
<dbReference type="OrthoDB" id="92161at2759"/>
<dbReference type="PANTHER" id="PTHR42695:SF5">
    <property type="entry name" value="GLUTAMINE AMIDOTRANSFERASE YLR126C-RELATED"/>
    <property type="match status" value="1"/>
</dbReference>